<dbReference type="Proteomes" id="UP000553888">
    <property type="component" value="Unassembled WGS sequence"/>
</dbReference>
<evidence type="ECO:0000313" key="2">
    <source>
        <dbReference type="Proteomes" id="UP000553888"/>
    </source>
</evidence>
<gene>
    <name evidence="1" type="ORF">BJ979_001948</name>
</gene>
<dbReference type="EMBL" id="JACBZY010000001">
    <property type="protein sequence ID" value="NYG99322.1"/>
    <property type="molecule type" value="Genomic_DNA"/>
</dbReference>
<reference evidence="1 2" key="1">
    <citation type="submission" date="2020-07" db="EMBL/GenBank/DDBJ databases">
        <title>Sequencing the genomes of 1000 actinobacteria strains.</title>
        <authorList>
            <person name="Klenk H.-P."/>
        </authorList>
    </citation>
    <scope>NUCLEOTIDE SEQUENCE [LARGE SCALE GENOMIC DNA]</scope>
    <source>
        <strain evidence="1 2">DSM 23141</strain>
    </source>
</reference>
<keyword evidence="2" id="KW-1185">Reference proteome</keyword>
<organism evidence="1 2">
    <name type="scientific">Schumannella luteola</name>
    <dbReference type="NCBI Taxonomy" id="472059"/>
    <lineage>
        <taxon>Bacteria</taxon>
        <taxon>Bacillati</taxon>
        <taxon>Actinomycetota</taxon>
        <taxon>Actinomycetes</taxon>
        <taxon>Micrococcales</taxon>
        <taxon>Microbacteriaceae</taxon>
        <taxon>Schumannella</taxon>
    </lineage>
</organism>
<protein>
    <submittedName>
        <fullName evidence="1">Uncharacterized protein involved in exopolysaccharide biosynthesis</fullName>
    </submittedName>
</protein>
<evidence type="ECO:0000313" key="1">
    <source>
        <dbReference type="EMBL" id="NYG99322.1"/>
    </source>
</evidence>
<name>A0A852YBV5_9MICO</name>
<dbReference type="AlphaFoldDB" id="A0A852YBV5"/>
<accession>A0A852YBV5</accession>
<dbReference type="RefSeq" id="WP_179567450.1">
    <property type="nucleotide sequence ID" value="NZ_JACBZY010000001.1"/>
</dbReference>
<sequence length="109" mass="11944">MPFAHPELKVQFDALSNDATVWNAAGETLTAAHRSLQGIEVNRGAFSFAAMDVADTYLEVHTTVMRLLDQGTEAVGGIATQLRAVRADFENNEDVTRAALYALWQPNDH</sequence>
<proteinExistence type="predicted"/>
<comment type="caution">
    <text evidence="1">The sequence shown here is derived from an EMBL/GenBank/DDBJ whole genome shotgun (WGS) entry which is preliminary data.</text>
</comment>